<dbReference type="PaxDb" id="2711-XP_006479936.1"/>
<dbReference type="Pfam" id="PF12854">
    <property type="entry name" value="PPR_1"/>
    <property type="match status" value="1"/>
</dbReference>
<dbReference type="NCBIfam" id="TIGR00756">
    <property type="entry name" value="PPR"/>
    <property type="match status" value="5"/>
</dbReference>
<dbReference type="InterPro" id="IPR011990">
    <property type="entry name" value="TPR-like_helical_dom_sf"/>
</dbReference>
<dbReference type="InterPro" id="IPR002885">
    <property type="entry name" value="PPR_rpt"/>
</dbReference>
<dbReference type="InterPro" id="IPR046960">
    <property type="entry name" value="PPR_At4g14850-like_plant"/>
</dbReference>
<dbReference type="Pfam" id="PF01535">
    <property type="entry name" value="PPR"/>
    <property type="match status" value="3"/>
</dbReference>
<dbReference type="PANTHER" id="PTHR47926">
    <property type="entry name" value="PENTATRICOPEPTIDE REPEAT-CONTAINING PROTEIN"/>
    <property type="match status" value="1"/>
</dbReference>
<evidence type="ECO:0000313" key="3">
    <source>
        <dbReference type="EMBL" id="KDO87269.1"/>
    </source>
</evidence>
<feature type="repeat" description="PPR" evidence="2">
    <location>
        <begin position="118"/>
        <end position="152"/>
    </location>
</feature>
<feature type="repeat" description="PPR" evidence="2">
    <location>
        <begin position="383"/>
        <end position="417"/>
    </location>
</feature>
<dbReference type="InterPro" id="IPR046848">
    <property type="entry name" value="E_motif"/>
</dbReference>
<accession>A0A067H604</accession>
<dbReference type="FunFam" id="1.25.40.10:FF:000442">
    <property type="entry name" value="Pentatricopeptide repeat-containing protein At3g49710"/>
    <property type="match status" value="1"/>
</dbReference>
<evidence type="ECO:0000256" key="2">
    <source>
        <dbReference type="PROSITE-ProRule" id="PRU00708"/>
    </source>
</evidence>
<sequence length="605" mass="67953">MPSNFSPRGINRKNLPNNCLIQSFLSLISKGQLSEAISSLDLLAQRGIRLPAETLAFILQQCAESKSLKLGKRVHLHLKLTQRKTPTTFLSNHLISMYFKCGSDVDARKVFDKIPVKNLFSYNNMLSGYANLGMMKHARNLFDNMAERDVVSWNTMIIGYAKSGAVEEGLKFYKVLRRFSISCNEFSFAGILTICVKLEELKLTRQVHGQVLVTGFLSNVVISSSIVDAYAKCGELSDARRLFDETDARDVLTWTTMVSGYAKLGDMESASKLFNEMPEKNPVSWTTLIAGYTRNGLGQKALELFTRMMILRIRPNQHTFSSCLCACASIVSLKHGKQVHGFLIRTNFRSNTIVMSSLIDMYSKCGCLNDGRQVFDLTDNKENSMLWNTMISALTQHGYDEQAIRLFHDMVRSSVKPDKITLAVILNACTHSGLVQEGLTYFESMTHDLGIIPNQEHHACLIELLAQAGCSDQLMNQLEKMPYEHDSYLWNALHGVCRIHGNIDMGRKVVDQLIDQNPQSSATHGLLSSIYSALGKGRLVEKVRQLINERQFKKEQAISWIEIENKVHAFSVSDSLHPMRDVLYSVLEQLAGQMGEDAPSLDADR</sequence>
<dbReference type="Pfam" id="PF13041">
    <property type="entry name" value="PPR_2"/>
    <property type="match status" value="3"/>
</dbReference>
<gene>
    <name evidence="3" type="ORF">CISIN_1g007400mg</name>
</gene>
<dbReference type="PANTHER" id="PTHR47926:SF465">
    <property type="entry name" value="PENTATRICOPEPTIDE REPEAT (PPR-LIKE) SUPERFAMILY PROTEIN"/>
    <property type="match status" value="1"/>
</dbReference>
<dbReference type="GO" id="GO:0099402">
    <property type="term" value="P:plant organ development"/>
    <property type="evidence" value="ECO:0007669"/>
    <property type="project" value="UniProtKB-ARBA"/>
</dbReference>
<protein>
    <recommendedName>
        <fullName evidence="5">Pentacotripeptide-repeat region of PRORP domain-containing protein</fullName>
    </recommendedName>
</protein>
<dbReference type="EMBL" id="KK784873">
    <property type="protein sequence ID" value="KDO87269.1"/>
    <property type="molecule type" value="Genomic_DNA"/>
</dbReference>
<dbReference type="AlphaFoldDB" id="A0A067H604"/>
<dbReference type="FunFam" id="1.25.40.10:FF:000158">
    <property type="entry name" value="pentatricopeptide repeat-containing protein At2g33680"/>
    <property type="match status" value="1"/>
</dbReference>
<keyword evidence="1" id="KW-0677">Repeat</keyword>
<evidence type="ECO:0000256" key="1">
    <source>
        <dbReference type="ARBA" id="ARBA00022737"/>
    </source>
</evidence>
<dbReference type="GO" id="GO:0003723">
    <property type="term" value="F:RNA binding"/>
    <property type="evidence" value="ECO:0007669"/>
    <property type="project" value="InterPro"/>
</dbReference>
<dbReference type="PROSITE" id="PS51375">
    <property type="entry name" value="PPR"/>
    <property type="match status" value="3"/>
</dbReference>
<keyword evidence="4" id="KW-1185">Reference proteome</keyword>
<dbReference type="Proteomes" id="UP000027120">
    <property type="component" value="Unassembled WGS sequence"/>
</dbReference>
<reference evidence="3 4" key="1">
    <citation type="submission" date="2014-04" db="EMBL/GenBank/DDBJ databases">
        <authorList>
            <consortium name="International Citrus Genome Consortium"/>
            <person name="Gmitter F."/>
            <person name="Chen C."/>
            <person name="Farmerie W."/>
            <person name="Harkins T."/>
            <person name="Desany B."/>
            <person name="Mohiuddin M."/>
            <person name="Kodira C."/>
            <person name="Borodovsky M."/>
            <person name="Lomsadze A."/>
            <person name="Burns P."/>
            <person name="Jenkins J."/>
            <person name="Prochnik S."/>
            <person name="Shu S."/>
            <person name="Chapman J."/>
            <person name="Pitluck S."/>
            <person name="Schmutz J."/>
            <person name="Rokhsar D."/>
        </authorList>
    </citation>
    <scope>NUCLEOTIDE SEQUENCE</scope>
</reference>
<dbReference type="Pfam" id="PF20431">
    <property type="entry name" value="E_motif"/>
    <property type="match status" value="1"/>
</dbReference>
<name>A0A067H604_CITSI</name>
<evidence type="ECO:0008006" key="5">
    <source>
        <dbReference type="Google" id="ProtNLM"/>
    </source>
</evidence>
<evidence type="ECO:0000313" key="4">
    <source>
        <dbReference type="Proteomes" id="UP000027120"/>
    </source>
</evidence>
<dbReference type="SMR" id="A0A067H604"/>
<dbReference type="GO" id="GO:0009451">
    <property type="term" value="P:RNA modification"/>
    <property type="evidence" value="ECO:0007669"/>
    <property type="project" value="InterPro"/>
</dbReference>
<dbReference type="Gene3D" id="1.25.40.10">
    <property type="entry name" value="Tetratricopeptide repeat domain"/>
    <property type="match status" value="4"/>
</dbReference>
<dbReference type="FunFam" id="1.25.40.10:FF:000348">
    <property type="entry name" value="Pentatricopeptide repeat-containing protein chloroplastic"/>
    <property type="match status" value="1"/>
</dbReference>
<proteinExistence type="predicted"/>
<dbReference type="eggNOG" id="KOG4197">
    <property type="taxonomic scope" value="Eukaryota"/>
</dbReference>
<organism evidence="3 4">
    <name type="scientific">Citrus sinensis</name>
    <name type="common">Sweet orange</name>
    <name type="synonym">Citrus aurantium var. sinensis</name>
    <dbReference type="NCBI Taxonomy" id="2711"/>
    <lineage>
        <taxon>Eukaryota</taxon>
        <taxon>Viridiplantae</taxon>
        <taxon>Streptophyta</taxon>
        <taxon>Embryophyta</taxon>
        <taxon>Tracheophyta</taxon>
        <taxon>Spermatophyta</taxon>
        <taxon>Magnoliopsida</taxon>
        <taxon>eudicotyledons</taxon>
        <taxon>Gunneridae</taxon>
        <taxon>Pentapetalae</taxon>
        <taxon>rosids</taxon>
        <taxon>malvids</taxon>
        <taxon>Sapindales</taxon>
        <taxon>Rutaceae</taxon>
        <taxon>Aurantioideae</taxon>
        <taxon>Citrus</taxon>
    </lineage>
</organism>
<feature type="repeat" description="PPR" evidence="2">
    <location>
        <begin position="250"/>
        <end position="284"/>
    </location>
</feature>